<dbReference type="Proteomes" id="UP001457282">
    <property type="component" value="Unassembled WGS sequence"/>
</dbReference>
<sequence>MRMEKVINLVSKLKKLLRSSVGSRNLDHEDNTASSTSAIRCEDLFLPSTSVRGHRKSNNYADDPFIAAHTAAQNHFALRPNIYI</sequence>
<name>A0AAW1Y6C7_RUBAR</name>
<dbReference type="EMBL" id="JBEDUW010000002">
    <property type="protein sequence ID" value="KAK9943946.1"/>
    <property type="molecule type" value="Genomic_DNA"/>
</dbReference>
<protein>
    <submittedName>
        <fullName evidence="1">Uncharacterized protein</fullName>
    </submittedName>
</protein>
<keyword evidence="2" id="KW-1185">Reference proteome</keyword>
<proteinExistence type="predicted"/>
<organism evidence="1 2">
    <name type="scientific">Rubus argutus</name>
    <name type="common">Southern blackberry</name>
    <dbReference type="NCBI Taxonomy" id="59490"/>
    <lineage>
        <taxon>Eukaryota</taxon>
        <taxon>Viridiplantae</taxon>
        <taxon>Streptophyta</taxon>
        <taxon>Embryophyta</taxon>
        <taxon>Tracheophyta</taxon>
        <taxon>Spermatophyta</taxon>
        <taxon>Magnoliopsida</taxon>
        <taxon>eudicotyledons</taxon>
        <taxon>Gunneridae</taxon>
        <taxon>Pentapetalae</taxon>
        <taxon>rosids</taxon>
        <taxon>fabids</taxon>
        <taxon>Rosales</taxon>
        <taxon>Rosaceae</taxon>
        <taxon>Rosoideae</taxon>
        <taxon>Rosoideae incertae sedis</taxon>
        <taxon>Rubus</taxon>
    </lineage>
</organism>
<accession>A0AAW1Y6C7</accession>
<evidence type="ECO:0000313" key="1">
    <source>
        <dbReference type="EMBL" id="KAK9943946.1"/>
    </source>
</evidence>
<reference evidence="1 2" key="1">
    <citation type="journal article" date="2023" name="G3 (Bethesda)">
        <title>A chromosome-length genome assembly and annotation of blackberry (Rubus argutus, cv. 'Hillquist').</title>
        <authorList>
            <person name="Bruna T."/>
            <person name="Aryal R."/>
            <person name="Dudchenko O."/>
            <person name="Sargent D.J."/>
            <person name="Mead D."/>
            <person name="Buti M."/>
            <person name="Cavallini A."/>
            <person name="Hytonen T."/>
            <person name="Andres J."/>
            <person name="Pham M."/>
            <person name="Weisz D."/>
            <person name="Mascagni F."/>
            <person name="Usai G."/>
            <person name="Natali L."/>
            <person name="Bassil N."/>
            <person name="Fernandez G.E."/>
            <person name="Lomsadze A."/>
            <person name="Armour M."/>
            <person name="Olukolu B."/>
            <person name="Poorten T."/>
            <person name="Britton C."/>
            <person name="Davik J."/>
            <person name="Ashrafi H."/>
            <person name="Aiden E.L."/>
            <person name="Borodovsky M."/>
            <person name="Worthington M."/>
        </authorList>
    </citation>
    <scope>NUCLEOTIDE SEQUENCE [LARGE SCALE GENOMIC DNA]</scope>
    <source>
        <strain evidence="1">PI 553951</strain>
    </source>
</reference>
<evidence type="ECO:0000313" key="2">
    <source>
        <dbReference type="Proteomes" id="UP001457282"/>
    </source>
</evidence>
<comment type="caution">
    <text evidence="1">The sequence shown here is derived from an EMBL/GenBank/DDBJ whole genome shotgun (WGS) entry which is preliminary data.</text>
</comment>
<dbReference type="AlphaFoldDB" id="A0AAW1Y6C7"/>
<gene>
    <name evidence="1" type="ORF">M0R45_009535</name>
</gene>